<keyword evidence="1" id="KW-0812">Transmembrane</keyword>
<gene>
    <name evidence="2" type="ORF">KNW02_06775</name>
</gene>
<reference evidence="2" key="1">
    <citation type="submission" date="2021-06" db="EMBL/GenBank/DDBJ databases">
        <title>Paracoccus bacterium XHP0099 sp. nov., isolated from the surface waters of the Yellow Sea.</title>
        <authorList>
            <person name="Xue H."/>
            <person name="Zhang D."/>
        </authorList>
    </citation>
    <scope>NUCLEOTIDE SEQUENCE</scope>
    <source>
        <strain evidence="2">XHP0099</strain>
    </source>
</reference>
<accession>A0ABS6AGV4</accession>
<dbReference type="Proteomes" id="UP001166191">
    <property type="component" value="Unassembled WGS sequence"/>
</dbReference>
<evidence type="ECO:0000313" key="2">
    <source>
        <dbReference type="EMBL" id="MBU3029822.1"/>
    </source>
</evidence>
<dbReference type="EMBL" id="JAHKNG010000008">
    <property type="protein sequence ID" value="MBU3029822.1"/>
    <property type="molecule type" value="Genomic_DNA"/>
</dbReference>
<protein>
    <recommendedName>
        <fullName evidence="4">Component of SufBCD complex</fullName>
    </recommendedName>
</protein>
<feature type="transmembrane region" description="Helical" evidence="1">
    <location>
        <begin position="163"/>
        <end position="182"/>
    </location>
</feature>
<feature type="transmembrane region" description="Helical" evidence="1">
    <location>
        <begin position="83"/>
        <end position="101"/>
    </location>
</feature>
<keyword evidence="3" id="KW-1185">Reference proteome</keyword>
<keyword evidence="1" id="KW-1133">Transmembrane helix</keyword>
<proteinExistence type="predicted"/>
<feature type="transmembrane region" description="Helical" evidence="1">
    <location>
        <begin position="20"/>
        <end position="37"/>
    </location>
</feature>
<feature type="transmembrane region" description="Helical" evidence="1">
    <location>
        <begin position="107"/>
        <end position="128"/>
    </location>
</feature>
<sequence>MPQFDGLISLLDSRSFGTVWFWLVLIGMWSAVGRNVLGVPSEVLARACRARAAGEPEGPAVIALLDWLSLTLPRWRLGAREGAIFLGVVSFLLTSLALFGFRYGLEFAQALTLLLLPFAVLFWLRVLLARRLLPLLEAGEAGDRPVSGVAADAVRHMINHRRLVLVLSIVAVAGTALWATLWTQMHPNGL</sequence>
<comment type="caution">
    <text evidence="2">The sequence shown here is derived from an EMBL/GenBank/DDBJ whole genome shotgun (WGS) entry which is preliminary data.</text>
</comment>
<name>A0ABS6AGV4_9RHOB</name>
<organism evidence="2 3">
    <name type="scientific">Paracoccus marinaquae</name>
    <dbReference type="NCBI Taxonomy" id="2841926"/>
    <lineage>
        <taxon>Bacteria</taxon>
        <taxon>Pseudomonadati</taxon>
        <taxon>Pseudomonadota</taxon>
        <taxon>Alphaproteobacteria</taxon>
        <taxon>Rhodobacterales</taxon>
        <taxon>Paracoccaceae</taxon>
        <taxon>Paracoccus</taxon>
    </lineage>
</organism>
<keyword evidence="1" id="KW-0472">Membrane</keyword>
<evidence type="ECO:0000313" key="3">
    <source>
        <dbReference type="Proteomes" id="UP001166191"/>
    </source>
</evidence>
<dbReference type="RefSeq" id="WP_216032504.1">
    <property type="nucleotide sequence ID" value="NZ_JAHKNG010000008.1"/>
</dbReference>
<evidence type="ECO:0000256" key="1">
    <source>
        <dbReference type="SAM" id="Phobius"/>
    </source>
</evidence>
<evidence type="ECO:0008006" key="4">
    <source>
        <dbReference type="Google" id="ProtNLM"/>
    </source>
</evidence>